<protein>
    <recommendedName>
        <fullName evidence="3">DUF2336 domain-containing protein</fullName>
    </recommendedName>
</protein>
<dbReference type="KEGG" id="rce:RC1_0767"/>
<dbReference type="EMBL" id="CP000613">
    <property type="protein sequence ID" value="ACI98198.1"/>
    <property type="molecule type" value="Genomic_DNA"/>
</dbReference>
<proteinExistence type="predicted"/>
<dbReference type="OrthoDB" id="9798569at2"/>
<evidence type="ECO:0000313" key="1">
    <source>
        <dbReference type="EMBL" id="ACI98198.1"/>
    </source>
</evidence>
<sequence length="407" mass="44254">MSRTPTAETPRPGTRALSAGDVRKLLADRSAQARIDTMSKVVVELSEDRLEPREAELAREVLLRFARDAEVAVREAVAWQIHNSPVLTDDLARTLAADVGRVAFPVLRFARLADDFLLEVLSGRDAEKHVAIAGRARVSPVVADAIVETATLPAIGTLLRNDGAEIPTPTLERVADRYGDVAMVADPLADRPDLPPTVVEKLIHRVSEDLRRTLVERYQVPPSVVAELVGRGREAATMLLLAPLTRDGTDVELLARHLHVNGRLTPTLLFRALCAGDLALFTAGMAVRAGIAVANAGILLADDGPLGLRSLFERAQIHSHLTPPFRSALKVVRETGYEGGEADRRAFQLAVLARVHAECGHIEEHAVDELLMQLFDGKSEEEIDRAMEMAGLPFLPLRASDDRRSGA</sequence>
<dbReference type="RefSeq" id="WP_012565989.1">
    <property type="nucleotide sequence ID" value="NC_011420.2"/>
</dbReference>
<dbReference type="eggNOG" id="COG5330">
    <property type="taxonomic scope" value="Bacteria"/>
</dbReference>
<organism evidence="1 2">
    <name type="scientific">Rhodospirillum centenum (strain ATCC 51521 / SW)</name>
    <dbReference type="NCBI Taxonomy" id="414684"/>
    <lineage>
        <taxon>Bacteria</taxon>
        <taxon>Pseudomonadati</taxon>
        <taxon>Pseudomonadota</taxon>
        <taxon>Alphaproteobacteria</taxon>
        <taxon>Rhodospirillales</taxon>
        <taxon>Rhodospirillaceae</taxon>
        <taxon>Rhodospirillum</taxon>
    </lineage>
</organism>
<evidence type="ECO:0008006" key="3">
    <source>
        <dbReference type="Google" id="ProtNLM"/>
    </source>
</evidence>
<reference evidence="1 2" key="1">
    <citation type="journal article" date="2010" name="BMC Genomics">
        <title>Metabolic flexibility revealed in the genome of the cyst-forming alpha-1 proteobacterium Rhodospirillum centenum.</title>
        <authorList>
            <person name="Lu Y.K."/>
            <person name="Marden J."/>
            <person name="Han M."/>
            <person name="Swingley W.D."/>
            <person name="Mastrian S.D."/>
            <person name="Chowdhury S.R."/>
            <person name="Hao J."/>
            <person name="Helmy T."/>
            <person name="Kim S."/>
            <person name="Kurdoglu A.A."/>
            <person name="Matthies H.J."/>
            <person name="Rollo D."/>
            <person name="Stothard P."/>
            <person name="Blankenship R.E."/>
            <person name="Bauer C.E."/>
            <person name="Touchman J.W."/>
        </authorList>
    </citation>
    <scope>NUCLEOTIDE SEQUENCE [LARGE SCALE GENOMIC DNA]</scope>
    <source>
        <strain evidence="2">ATCC 51521 / SW</strain>
    </source>
</reference>
<gene>
    <name evidence="1" type="ordered locus">RC1_0767</name>
</gene>
<dbReference type="HOGENOM" id="CLU_035493_0_0_5"/>
<dbReference type="Proteomes" id="UP000001591">
    <property type="component" value="Chromosome"/>
</dbReference>
<accession>B6IRW2</accession>
<dbReference type="InterPro" id="IPR019285">
    <property type="entry name" value="DUF2336"/>
</dbReference>
<evidence type="ECO:0000313" key="2">
    <source>
        <dbReference type="Proteomes" id="UP000001591"/>
    </source>
</evidence>
<dbReference type="Pfam" id="PF10098">
    <property type="entry name" value="DUF2336"/>
    <property type="match status" value="1"/>
</dbReference>
<dbReference type="STRING" id="414684.RC1_0767"/>
<keyword evidence="2" id="KW-1185">Reference proteome</keyword>
<name>B6IRW2_RHOCS</name>
<dbReference type="AlphaFoldDB" id="B6IRW2"/>